<dbReference type="Proteomes" id="UP000279673">
    <property type="component" value="Unassembled WGS sequence"/>
</dbReference>
<dbReference type="PANTHER" id="PTHR43861">
    <property type="entry name" value="TRANS-ACONITATE 2-METHYLTRANSFERASE-RELATED"/>
    <property type="match status" value="1"/>
</dbReference>
<gene>
    <name evidence="1" type="ORF">DYS74_06430</name>
</gene>
<keyword evidence="1" id="KW-0808">Transferase</keyword>
<dbReference type="Pfam" id="PF13489">
    <property type="entry name" value="Methyltransf_23"/>
    <property type="match status" value="1"/>
</dbReference>
<dbReference type="InterPro" id="IPR029063">
    <property type="entry name" value="SAM-dependent_MTases_sf"/>
</dbReference>
<dbReference type="GO" id="GO:0032259">
    <property type="term" value="P:methylation"/>
    <property type="evidence" value="ECO:0007669"/>
    <property type="project" value="UniProtKB-KW"/>
</dbReference>
<dbReference type="InterPro" id="IPR023149">
    <property type="entry name" value="Trans_acon_MeTrfase_C"/>
</dbReference>
<accession>A0A421BT79</accession>
<organism evidence="1 2">
    <name type="scientific">Paenirhodobacter hankyongi</name>
    <dbReference type="NCBI Taxonomy" id="2294033"/>
    <lineage>
        <taxon>Bacteria</taxon>
        <taxon>Pseudomonadati</taxon>
        <taxon>Pseudomonadota</taxon>
        <taxon>Alphaproteobacteria</taxon>
        <taxon>Rhodobacterales</taxon>
        <taxon>Rhodobacter group</taxon>
        <taxon>Paenirhodobacter</taxon>
    </lineage>
</organism>
<evidence type="ECO:0000313" key="2">
    <source>
        <dbReference type="Proteomes" id="UP000279673"/>
    </source>
</evidence>
<reference evidence="1 2" key="1">
    <citation type="submission" date="2018-10" db="EMBL/GenBank/DDBJ databases">
        <title>Rhodobacter sp . BO-81.</title>
        <authorList>
            <person name="Im W.T."/>
        </authorList>
    </citation>
    <scope>NUCLEOTIDE SEQUENCE [LARGE SCALE GENOMIC DNA]</scope>
    <source>
        <strain evidence="1 2">BO-81</strain>
    </source>
</reference>
<keyword evidence="1" id="KW-0489">Methyltransferase</keyword>
<dbReference type="GO" id="GO:0030798">
    <property type="term" value="F:trans-aconitate 2-methyltransferase activity"/>
    <property type="evidence" value="ECO:0007669"/>
    <property type="project" value="InterPro"/>
</dbReference>
<proteinExistence type="predicted"/>
<comment type="caution">
    <text evidence="1">The sequence shown here is derived from an EMBL/GenBank/DDBJ whole genome shotgun (WGS) entry which is preliminary data.</text>
</comment>
<dbReference type="SUPFAM" id="SSF53335">
    <property type="entry name" value="S-adenosyl-L-methionine-dependent methyltransferases"/>
    <property type="match status" value="1"/>
</dbReference>
<name>A0A421BT79_9RHOB</name>
<dbReference type="Gene3D" id="3.40.50.150">
    <property type="entry name" value="Vaccinia Virus protein VP39"/>
    <property type="match status" value="1"/>
</dbReference>
<dbReference type="AlphaFoldDB" id="A0A421BT79"/>
<evidence type="ECO:0000313" key="1">
    <source>
        <dbReference type="EMBL" id="RLL71499.1"/>
    </source>
</evidence>
<sequence length="268" mass="29387">MARSRTESADWNPESYGRFRDLRVRPALDLMARVGELPAGKVIDLGCGAGAVGAALADRWPGRKIVGVDASPAMIGKAAATGVYRRCDLADIRTWEPGKPPALIFSNAALHWLDDHATLLPRLAGLLAPTGVLAVQMPMQWGAPSHRFLRDLATEMFPDRFDFTGWEPPVAPPLDYARMLAPLGEVDVWTTDYIHRLGSEGAVHPVRRFTESTALRPFAAKLNESELAGFLVRYEGALDAAYPVEPDGTVLFPFRRLFLVLRVAGCLR</sequence>
<dbReference type="EMBL" id="RCHI01000004">
    <property type="protein sequence ID" value="RLL71499.1"/>
    <property type="molecule type" value="Genomic_DNA"/>
</dbReference>
<protein>
    <submittedName>
        <fullName evidence="1">Methyltransferase domain-containing protein</fullName>
    </submittedName>
</protein>
<dbReference type="RefSeq" id="WP_121532034.1">
    <property type="nucleotide sequence ID" value="NZ_RCHI01000004.1"/>
</dbReference>
<dbReference type="Gene3D" id="1.10.150.290">
    <property type="entry name" value="S-adenosyl-L-methionine-dependent methyltransferases"/>
    <property type="match status" value="1"/>
</dbReference>
<dbReference type="PANTHER" id="PTHR43861:SF1">
    <property type="entry name" value="TRANS-ACONITATE 2-METHYLTRANSFERASE"/>
    <property type="match status" value="1"/>
</dbReference>
<keyword evidence="2" id="KW-1185">Reference proteome</keyword>